<gene>
    <name evidence="1" type="ORF">ASZ90_012938</name>
</gene>
<dbReference type="AlphaFoldDB" id="A0A0W8F922"/>
<reference evidence="1" key="1">
    <citation type="journal article" date="2015" name="Proc. Natl. Acad. Sci. U.S.A.">
        <title>Networks of energetic and metabolic interactions define dynamics in microbial communities.</title>
        <authorList>
            <person name="Embree M."/>
            <person name="Liu J.K."/>
            <person name="Al-Bassam M.M."/>
            <person name="Zengler K."/>
        </authorList>
    </citation>
    <scope>NUCLEOTIDE SEQUENCE</scope>
</reference>
<organism evidence="1">
    <name type="scientific">hydrocarbon metagenome</name>
    <dbReference type="NCBI Taxonomy" id="938273"/>
    <lineage>
        <taxon>unclassified sequences</taxon>
        <taxon>metagenomes</taxon>
        <taxon>ecological metagenomes</taxon>
    </lineage>
</organism>
<accession>A0A0W8F922</accession>
<name>A0A0W8F922_9ZZZZ</name>
<comment type="caution">
    <text evidence="1">The sequence shown here is derived from an EMBL/GenBank/DDBJ whole genome shotgun (WGS) entry which is preliminary data.</text>
</comment>
<sequence length="37" mass="4046">MSFVVLSMTGDDERKGGEMICTAFMHPLPASIQGKIF</sequence>
<evidence type="ECO:0000313" key="1">
    <source>
        <dbReference type="EMBL" id="KUG17370.1"/>
    </source>
</evidence>
<dbReference type="EMBL" id="LNQE01001446">
    <property type="protein sequence ID" value="KUG17370.1"/>
    <property type="molecule type" value="Genomic_DNA"/>
</dbReference>
<proteinExistence type="predicted"/>
<protein>
    <submittedName>
        <fullName evidence="1">Uncharacterized protein</fullName>
    </submittedName>
</protein>